<evidence type="ECO:0000256" key="5">
    <source>
        <dbReference type="ARBA" id="ARBA00023163"/>
    </source>
</evidence>
<dbReference type="PROSITE" id="PS51755">
    <property type="entry name" value="OMPR_PHOB"/>
    <property type="match status" value="1"/>
</dbReference>
<dbReference type="EMBL" id="BSBI01000001">
    <property type="protein sequence ID" value="GLF93205.1"/>
    <property type="molecule type" value="Genomic_DNA"/>
</dbReference>
<evidence type="ECO:0000313" key="9">
    <source>
        <dbReference type="Proteomes" id="UP001291653"/>
    </source>
</evidence>
<dbReference type="Pfam" id="PF00931">
    <property type="entry name" value="NB-ARC"/>
    <property type="match status" value="1"/>
</dbReference>
<dbReference type="PANTHER" id="PTHR35807:SF1">
    <property type="entry name" value="TRANSCRIPTIONAL REGULATOR REDD"/>
    <property type="match status" value="1"/>
</dbReference>
<dbReference type="Proteomes" id="UP001291653">
    <property type="component" value="Unassembled WGS sequence"/>
</dbReference>
<accession>A0ABQ5NS71</accession>
<comment type="caution">
    <text evidence="8">The sequence shown here is derived from an EMBL/GenBank/DDBJ whole genome shotgun (WGS) entry which is preliminary data.</text>
</comment>
<sequence>MRVRRDGEYLPAGSPQQRALLCMLLLREGRNVTVSELIDAMWGDEPPSQAVAGTRTYVSRLRKILGATTLVSEAGGYAIRVPWDTVDLFVAQDLALRAERARTAGDRDLSRALISEALGLWDGEPLANVPGPFAERQRTRLDEWRLQLLETRLDLDLEAGDHADAVSELTVLTAAHPLRERLRELLMLALYRSGRQAEALAVYADIRHVLVGQLGVDPGPELARLQQRILRADDGLKRPESAPPPVRADIRPAQLPADVPDFTGRSDQVRELADRLADPSLRVPAVSVVTGMAGVGKSALAVHAAHALRSRFPDGQLYIDLRGWDRRPVEPAAALGAFLRSLGVPDERVPDGEADRAALFRSALDERRLLFVLDDARDAAHVRPLLPGTAGCATLITSRARLTDLAGAHLVGLDGLPPGEALQLFTRIVGEERVRAEPEAALDTVTACGFLPLAIRLVASRLAAHRTWTVSGLAARLRAGGRRLDQFQTGGLGVRTALDIAYERLGPEQARAFRLFGLAEGPDISLEAAAALLDLGPFEAEDVLEPLVDTSLLESAAPGRYHCHDLTRLYARARAERDDTPDERAAALSRLLDFYLATAARAFAGDSLGPLPEPAGHRGLLFPDRRTALDWLESEARPLLACARQAAAGPGPGRAVDLLLAARDLAGSGAHAGQYAEVAGIVRAATREWSDPGVLTLPGA</sequence>
<dbReference type="CDD" id="cd15831">
    <property type="entry name" value="BTAD"/>
    <property type="match status" value="1"/>
</dbReference>
<protein>
    <recommendedName>
        <fullName evidence="7">OmpR/PhoB-type domain-containing protein</fullName>
    </recommendedName>
</protein>
<feature type="DNA-binding region" description="OmpR/PhoB-type" evidence="6">
    <location>
        <begin position="1"/>
        <end position="81"/>
    </location>
</feature>
<feature type="domain" description="OmpR/PhoB-type" evidence="7">
    <location>
        <begin position="1"/>
        <end position="81"/>
    </location>
</feature>
<evidence type="ECO:0000256" key="3">
    <source>
        <dbReference type="ARBA" id="ARBA00023015"/>
    </source>
</evidence>
<dbReference type="InterPro" id="IPR051677">
    <property type="entry name" value="AfsR-DnrI-RedD_regulator"/>
</dbReference>
<dbReference type="PRINTS" id="PR00364">
    <property type="entry name" value="DISEASERSIST"/>
</dbReference>
<keyword evidence="3" id="KW-0805">Transcription regulation</keyword>
<dbReference type="InterPro" id="IPR011990">
    <property type="entry name" value="TPR-like_helical_dom_sf"/>
</dbReference>
<keyword evidence="4 6" id="KW-0238">DNA-binding</keyword>
<comment type="similarity">
    <text evidence="1">Belongs to the AfsR/DnrI/RedD regulatory family.</text>
</comment>
<keyword evidence="9" id="KW-1185">Reference proteome</keyword>
<dbReference type="InterPro" id="IPR036388">
    <property type="entry name" value="WH-like_DNA-bd_sf"/>
</dbReference>
<evidence type="ECO:0000313" key="8">
    <source>
        <dbReference type="EMBL" id="GLF93205.1"/>
    </source>
</evidence>
<dbReference type="Gene3D" id="1.10.10.10">
    <property type="entry name" value="Winged helix-like DNA-binding domain superfamily/Winged helix DNA-binding domain"/>
    <property type="match status" value="1"/>
</dbReference>
<evidence type="ECO:0000256" key="2">
    <source>
        <dbReference type="ARBA" id="ARBA00023012"/>
    </source>
</evidence>
<evidence type="ECO:0000256" key="1">
    <source>
        <dbReference type="ARBA" id="ARBA00005820"/>
    </source>
</evidence>
<dbReference type="InterPro" id="IPR001867">
    <property type="entry name" value="OmpR/PhoB-type_DNA-bd"/>
</dbReference>
<dbReference type="SMART" id="SM01043">
    <property type="entry name" value="BTAD"/>
    <property type="match status" value="1"/>
</dbReference>
<evidence type="ECO:0000259" key="7">
    <source>
        <dbReference type="PROSITE" id="PS51755"/>
    </source>
</evidence>
<evidence type="ECO:0000256" key="6">
    <source>
        <dbReference type="PROSITE-ProRule" id="PRU01091"/>
    </source>
</evidence>
<dbReference type="InterPro" id="IPR005158">
    <property type="entry name" value="BTAD"/>
</dbReference>
<keyword evidence="5" id="KW-0804">Transcription</keyword>
<name>A0ABQ5NS71_9ACTN</name>
<dbReference type="SUPFAM" id="SSF48452">
    <property type="entry name" value="TPR-like"/>
    <property type="match status" value="1"/>
</dbReference>
<organism evidence="8 9">
    <name type="scientific">Streptomyces yaizuensis</name>
    <dbReference type="NCBI Taxonomy" id="2989713"/>
    <lineage>
        <taxon>Bacteria</taxon>
        <taxon>Bacillati</taxon>
        <taxon>Actinomycetota</taxon>
        <taxon>Actinomycetes</taxon>
        <taxon>Kitasatosporales</taxon>
        <taxon>Streptomycetaceae</taxon>
        <taxon>Streptomyces</taxon>
    </lineage>
</organism>
<dbReference type="InterPro" id="IPR016032">
    <property type="entry name" value="Sig_transdc_resp-reg_C-effctor"/>
</dbReference>
<dbReference type="PANTHER" id="PTHR35807">
    <property type="entry name" value="TRANSCRIPTIONAL REGULATOR REDD-RELATED"/>
    <property type="match status" value="1"/>
</dbReference>
<dbReference type="Gene3D" id="1.25.40.10">
    <property type="entry name" value="Tetratricopeptide repeat domain"/>
    <property type="match status" value="1"/>
</dbReference>
<evidence type="ECO:0000256" key="4">
    <source>
        <dbReference type="ARBA" id="ARBA00023125"/>
    </source>
</evidence>
<dbReference type="SMART" id="SM00862">
    <property type="entry name" value="Trans_reg_C"/>
    <property type="match status" value="1"/>
</dbReference>
<dbReference type="InterPro" id="IPR027417">
    <property type="entry name" value="P-loop_NTPase"/>
</dbReference>
<gene>
    <name evidence="8" type="ORF">SYYSPA8_02930</name>
</gene>
<dbReference type="SUPFAM" id="SSF52540">
    <property type="entry name" value="P-loop containing nucleoside triphosphate hydrolases"/>
    <property type="match status" value="1"/>
</dbReference>
<keyword evidence="2" id="KW-0902">Two-component regulatory system</keyword>
<dbReference type="SUPFAM" id="SSF46894">
    <property type="entry name" value="C-terminal effector domain of the bipartite response regulators"/>
    <property type="match status" value="1"/>
</dbReference>
<dbReference type="Pfam" id="PF03704">
    <property type="entry name" value="BTAD"/>
    <property type="match status" value="1"/>
</dbReference>
<dbReference type="Pfam" id="PF00486">
    <property type="entry name" value="Trans_reg_C"/>
    <property type="match status" value="1"/>
</dbReference>
<reference evidence="8 9" key="1">
    <citation type="submission" date="2022-10" db="EMBL/GenBank/DDBJ databases">
        <title>Draft genome sequence of Streptomyces sp. YSPA8.</title>
        <authorList>
            <person name="Moriuchi R."/>
            <person name="Dohra H."/>
            <person name="Yamamura H."/>
            <person name="Kodani S."/>
        </authorList>
    </citation>
    <scope>NUCLEOTIDE SEQUENCE [LARGE SCALE GENOMIC DNA]</scope>
    <source>
        <strain evidence="8 9">YSPA8</strain>
    </source>
</reference>
<dbReference type="InterPro" id="IPR002182">
    <property type="entry name" value="NB-ARC"/>
</dbReference>
<proteinExistence type="inferred from homology"/>
<dbReference type="Gene3D" id="3.40.50.300">
    <property type="entry name" value="P-loop containing nucleotide triphosphate hydrolases"/>
    <property type="match status" value="1"/>
</dbReference>